<reference evidence="4" key="1">
    <citation type="journal article" date="2017" name="Genome Biol.">
        <title>Comparative genomics reveals high biological diversity and specific adaptations in the industrially and medically important fungal genus Aspergillus.</title>
        <authorList>
            <person name="de Vries R.P."/>
            <person name="Riley R."/>
            <person name="Wiebenga A."/>
            <person name="Aguilar-Osorio G."/>
            <person name="Amillis S."/>
            <person name="Uchima C.A."/>
            <person name="Anderluh G."/>
            <person name="Asadollahi M."/>
            <person name="Askin M."/>
            <person name="Barry K."/>
            <person name="Battaglia E."/>
            <person name="Bayram O."/>
            <person name="Benocci T."/>
            <person name="Braus-Stromeyer S.A."/>
            <person name="Caldana C."/>
            <person name="Canovas D."/>
            <person name="Cerqueira G.C."/>
            <person name="Chen F."/>
            <person name="Chen W."/>
            <person name="Choi C."/>
            <person name="Clum A."/>
            <person name="Dos Santos R.A."/>
            <person name="Damasio A.R."/>
            <person name="Diallinas G."/>
            <person name="Emri T."/>
            <person name="Fekete E."/>
            <person name="Flipphi M."/>
            <person name="Freyberg S."/>
            <person name="Gallo A."/>
            <person name="Gournas C."/>
            <person name="Habgood R."/>
            <person name="Hainaut M."/>
            <person name="Harispe M.L."/>
            <person name="Henrissat B."/>
            <person name="Hilden K.S."/>
            <person name="Hope R."/>
            <person name="Hossain A."/>
            <person name="Karabika E."/>
            <person name="Karaffa L."/>
            <person name="Karanyi Z."/>
            <person name="Krasevec N."/>
            <person name="Kuo A."/>
            <person name="Kusch H."/>
            <person name="LaButti K."/>
            <person name="Lagendijk E.L."/>
            <person name="Lapidus A."/>
            <person name="Levasseur A."/>
            <person name="Lindquist E."/>
            <person name="Lipzen A."/>
            <person name="Logrieco A.F."/>
            <person name="MacCabe A."/>
            <person name="Maekelae M.R."/>
            <person name="Malavazi I."/>
            <person name="Melin P."/>
            <person name="Meyer V."/>
            <person name="Mielnichuk N."/>
            <person name="Miskei M."/>
            <person name="Molnar A.P."/>
            <person name="Mule G."/>
            <person name="Ngan C.Y."/>
            <person name="Orejas M."/>
            <person name="Orosz E."/>
            <person name="Ouedraogo J.P."/>
            <person name="Overkamp K.M."/>
            <person name="Park H.-S."/>
            <person name="Perrone G."/>
            <person name="Piumi F."/>
            <person name="Punt P.J."/>
            <person name="Ram A.F."/>
            <person name="Ramon A."/>
            <person name="Rauscher S."/>
            <person name="Record E."/>
            <person name="Riano-Pachon D.M."/>
            <person name="Robert V."/>
            <person name="Roehrig J."/>
            <person name="Ruller R."/>
            <person name="Salamov A."/>
            <person name="Salih N.S."/>
            <person name="Samson R.A."/>
            <person name="Sandor E."/>
            <person name="Sanguinetti M."/>
            <person name="Schuetze T."/>
            <person name="Sepcic K."/>
            <person name="Shelest E."/>
            <person name="Sherlock G."/>
            <person name="Sophianopoulou V."/>
            <person name="Squina F.M."/>
            <person name="Sun H."/>
            <person name="Susca A."/>
            <person name="Todd R.B."/>
            <person name="Tsang A."/>
            <person name="Unkles S.E."/>
            <person name="van de Wiele N."/>
            <person name="van Rossen-Uffink D."/>
            <person name="Oliveira J.V."/>
            <person name="Vesth T.C."/>
            <person name="Visser J."/>
            <person name="Yu J.-H."/>
            <person name="Zhou M."/>
            <person name="Andersen M.R."/>
            <person name="Archer D.B."/>
            <person name="Baker S.E."/>
            <person name="Benoit I."/>
            <person name="Brakhage A.A."/>
            <person name="Braus G.H."/>
            <person name="Fischer R."/>
            <person name="Frisvad J.C."/>
            <person name="Goldman G.H."/>
            <person name="Houbraken J."/>
            <person name="Oakley B."/>
            <person name="Pocsi I."/>
            <person name="Scazzocchio C."/>
            <person name="Seiboth B."/>
            <person name="vanKuyk P.A."/>
            <person name="Wortman J."/>
            <person name="Dyer P.S."/>
            <person name="Grigoriev I.V."/>
        </authorList>
    </citation>
    <scope>NUCLEOTIDE SEQUENCE [LARGE SCALE GENOMIC DNA]</scope>
    <source>
        <strain evidence="4">DTO 134E9</strain>
    </source>
</reference>
<keyword evidence="4" id="KW-1185">Reference proteome</keyword>
<dbReference type="InterPro" id="IPR013897">
    <property type="entry name" value="Duc1"/>
</dbReference>
<name>A0A1L9RL18_ASPWE</name>
<feature type="region of interest" description="Disordered" evidence="1">
    <location>
        <begin position="284"/>
        <end position="310"/>
    </location>
</feature>
<dbReference type="STRING" id="1073089.A0A1L9RL18"/>
<evidence type="ECO:0000313" key="3">
    <source>
        <dbReference type="EMBL" id="OJJ35612.1"/>
    </source>
</evidence>
<accession>A0A1L9RL18</accession>
<dbReference type="GeneID" id="63744133"/>
<protein>
    <recommendedName>
        <fullName evidence="2">Domain of unknown function at the cortex 1 domain-containing protein</fullName>
    </recommendedName>
</protein>
<dbReference type="RefSeq" id="XP_040689288.1">
    <property type="nucleotide sequence ID" value="XM_040828285.1"/>
</dbReference>
<gene>
    <name evidence="3" type="ORF">ASPWEDRAFT_111955</name>
</gene>
<dbReference type="VEuPathDB" id="FungiDB:ASPWEDRAFT_111955"/>
<dbReference type="EMBL" id="KV878212">
    <property type="protein sequence ID" value="OJJ35612.1"/>
    <property type="molecule type" value="Genomic_DNA"/>
</dbReference>
<organism evidence="3 4">
    <name type="scientific">Aspergillus wentii DTO 134E9</name>
    <dbReference type="NCBI Taxonomy" id="1073089"/>
    <lineage>
        <taxon>Eukaryota</taxon>
        <taxon>Fungi</taxon>
        <taxon>Dikarya</taxon>
        <taxon>Ascomycota</taxon>
        <taxon>Pezizomycotina</taxon>
        <taxon>Eurotiomycetes</taxon>
        <taxon>Eurotiomycetidae</taxon>
        <taxon>Eurotiales</taxon>
        <taxon>Aspergillaceae</taxon>
        <taxon>Aspergillus</taxon>
        <taxon>Aspergillus subgen. Cremei</taxon>
    </lineage>
</organism>
<feature type="domain" description="Domain of unknown function at the cortex 1" evidence="2">
    <location>
        <begin position="1"/>
        <end position="263"/>
    </location>
</feature>
<dbReference type="Proteomes" id="UP000184383">
    <property type="component" value="Unassembled WGS sequence"/>
</dbReference>
<sequence length="310" mass="35102">LKVTAGTDYNPETHQSVPVNANQTIRIENEHATVSLCVRIQNYTGYPDNSPPTHPYFSHPLHEQDQYSIAFSIIFKHPVNGNDLLFGNDFDRPLRNRLPPGFNTALRFVKWAIDPAIDGDAYADKPYLFSPALATVNQFRVGERMQKADQVPTLHDAVIEEGGDGSGVGVREAGGVPDSVDARRKYFLDDEARKGFEFEAGRVYSADFGNPYLDFNDFSIRLPGITSIHVIRYIDVKDHHHLRYVLKDRNTNQVYLVVLFTLVRLGTEDEPVHKERIANDIHQIQERNDQNEGKLGTLEWDPEQSASDVD</sequence>
<feature type="non-terminal residue" evidence="3">
    <location>
        <position position="1"/>
    </location>
</feature>
<dbReference type="Pfam" id="PF08588">
    <property type="entry name" value="Duc1"/>
    <property type="match status" value="1"/>
</dbReference>
<dbReference type="PANTHER" id="PTHR34826:SF2">
    <property type="entry name" value="UPF0590 PROTEIN C409.17C"/>
    <property type="match status" value="1"/>
</dbReference>
<dbReference type="PANTHER" id="PTHR34826">
    <property type="entry name" value="UPF0590 PROTEIN C409.17C"/>
    <property type="match status" value="1"/>
</dbReference>
<dbReference type="AlphaFoldDB" id="A0A1L9RL18"/>
<evidence type="ECO:0000259" key="2">
    <source>
        <dbReference type="Pfam" id="PF08588"/>
    </source>
</evidence>
<proteinExistence type="predicted"/>
<dbReference type="OrthoDB" id="2119945at2759"/>
<evidence type="ECO:0000313" key="4">
    <source>
        <dbReference type="Proteomes" id="UP000184383"/>
    </source>
</evidence>
<evidence type="ECO:0000256" key="1">
    <source>
        <dbReference type="SAM" id="MobiDB-lite"/>
    </source>
</evidence>